<name>A0A1X2IDX8_9FUNG</name>
<dbReference type="Pfam" id="PF20826">
    <property type="entry name" value="PHD_5"/>
    <property type="match status" value="1"/>
</dbReference>
<comment type="caution">
    <text evidence="7">The sequence shown here is derived from an EMBL/GenBank/DDBJ whole genome shotgun (WGS) entry which is preliminary data.</text>
</comment>
<dbReference type="AlphaFoldDB" id="A0A1X2IDX8"/>
<feature type="compositionally biased region" description="Polar residues" evidence="5">
    <location>
        <begin position="450"/>
        <end position="462"/>
    </location>
</feature>
<gene>
    <name evidence="7" type="ORF">BCR42DRAFT_57299</name>
</gene>
<dbReference type="OrthoDB" id="79252at2759"/>
<feature type="compositionally biased region" description="Polar residues" evidence="5">
    <location>
        <begin position="301"/>
        <end position="312"/>
    </location>
</feature>
<sequence length="645" mass="71543">MTAQRRSRNGVNGRKKRQRQQQQRQRRRSQSTTDEGSSDEGSITRCLCGETHNSGLMVQCDKCEVWQHCECMGLAEEDIPDQYYCEECKPENHASSKMPNGRTQRSYSSEGKPAPNPQDKKTPKKRMTMNSQEASLSLEDVLAVRQALGFNHNNPRTSKSPSMSPTTAYKEPDYVPGISAKRKRQESSSKTKAENQDIKQDPSPPAALPPLSETVTANELDNADENKDKKQTMDPMKGIDSIKNTSASRSTKAKRNATGRSRVVTPNDNPEKRLPPTDGKPSSVKATDKKGRHSGGVVGRRNNTANSSATKRQSNKPRSRTSTPQPNESSSPLIASAVSQIPSENHHPHHHHHHHQHHQHYHHPPHHQHHHYQQQQQHQQQQQQQFQTCTTNSASALFDHFSKGSRATSPPAKIRYPTSRMTISEMNRRAKQILEYITSLQVEMANKSSAFGSSKNNESQCEQGKAEKSVPGLSSSALAFQQQNICPTTTAKPNISNGCDAIDTPGGQKNTEHPTSIVIPEVRYHDGPSSSLSSASTIPLDDNNPASPCMDLLDDGDRGELSQAEDAILKNKQKQRNETSLDIMDILTGELIKFQRKFGSGSYSHRRTQSHHSEASSSTQQQPQLQDEGRVTRSGNNGNGVRLLS</sequence>
<organism evidence="7 8">
    <name type="scientific">Absidia repens</name>
    <dbReference type="NCBI Taxonomy" id="90262"/>
    <lineage>
        <taxon>Eukaryota</taxon>
        <taxon>Fungi</taxon>
        <taxon>Fungi incertae sedis</taxon>
        <taxon>Mucoromycota</taxon>
        <taxon>Mucoromycotina</taxon>
        <taxon>Mucoromycetes</taxon>
        <taxon>Mucorales</taxon>
        <taxon>Cunninghamellaceae</taxon>
        <taxon>Absidia</taxon>
    </lineage>
</organism>
<dbReference type="PROSITE" id="PS50016">
    <property type="entry name" value="ZF_PHD_2"/>
    <property type="match status" value="1"/>
</dbReference>
<dbReference type="InterPro" id="IPR013083">
    <property type="entry name" value="Znf_RING/FYVE/PHD"/>
</dbReference>
<feature type="region of interest" description="Disordered" evidence="5">
    <location>
        <begin position="450"/>
        <end position="473"/>
    </location>
</feature>
<feature type="compositionally biased region" description="Polar residues" evidence="5">
    <location>
        <begin position="320"/>
        <end position="343"/>
    </location>
</feature>
<dbReference type="PROSITE" id="PS01359">
    <property type="entry name" value="ZF_PHD_1"/>
    <property type="match status" value="1"/>
</dbReference>
<dbReference type="PANTHER" id="PTHR47793">
    <property type="entry name" value="HISTONE DEACETYLASE COMPLEX SUBUNIT CTI6"/>
    <property type="match status" value="1"/>
</dbReference>
<evidence type="ECO:0000256" key="2">
    <source>
        <dbReference type="ARBA" id="ARBA00022771"/>
    </source>
</evidence>
<keyword evidence="2 4" id="KW-0863">Zinc-finger</keyword>
<dbReference type="Gene3D" id="3.30.40.10">
    <property type="entry name" value="Zinc/RING finger domain, C3HC4 (zinc finger)"/>
    <property type="match status" value="1"/>
</dbReference>
<evidence type="ECO:0000256" key="3">
    <source>
        <dbReference type="ARBA" id="ARBA00022833"/>
    </source>
</evidence>
<keyword evidence="3" id="KW-0862">Zinc</keyword>
<feature type="region of interest" description="Disordered" evidence="5">
    <location>
        <begin position="90"/>
        <end position="390"/>
    </location>
</feature>
<feature type="compositionally biased region" description="Polar residues" evidence="5">
    <location>
        <begin position="32"/>
        <end position="41"/>
    </location>
</feature>
<dbReference type="CDD" id="cd15550">
    <property type="entry name" value="PHD_MLL5"/>
    <property type="match status" value="1"/>
</dbReference>
<evidence type="ECO:0000256" key="5">
    <source>
        <dbReference type="SAM" id="MobiDB-lite"/>
    </source>
</evidence>
<evidence type="ECO:0000313" key="7">
    <source>
        <dbReference type="EMBL" id="ORZ14726.1"/>
    </source>
</evidence>
<feature type="compositionally biased region" description="Basic residues" evidence="5">
    <location>
        <begin position="1"/>
        <end position="29"/>
    </location>
</feature>
<feature type="region of interest" description="Disordered" evidence="5">
    <location>
        <begin position="526"/>
        <end position="546"/>
    </location>
</feature>
<feature type="compositionally biased region" description="Basic residues" evidence="5">
    <location>
        <begin position="347"/>
        <end position="372"/>
    </location>
</feature>
<evidence type="ECO:0000256" key="4">
    <source>
        <dbReference type="PROSITE-ProRule" id="PRU00146"/>
    </source>
</evidence>
<feature type="compositionally biased region" description="Polar residues" evidence="5">
    <location>
        <begin position="615"/>
        <end position="625"/>
    </location>
</feature>
<feature type="compositionally biased region" description="Low complexity" evidence="5">
    <location>
        <begin position="373"/>
        <end position="385"/>
    </location>
</feature>
<dbReference type="SUPFAM" id="SSF57903">
    <property type="entry name" value="FYVE/PHD zinc finger"/>
    <property type="match status" value="1"/>
</dbReference>
<dbReference type="STRING" id="90262.A0A1X2IDX8"/>
<feature type="compositionally biased region" description="Basic and acidic residues" evidence="5">
    <location>
        <begin position="185"/>
        <end position="200"/>
    </location>
</feature>
<keyword evidence="1" id="KW-0479">Metal-binding</keyword>
<dbReference type="SMART" id="SM00249">
    <property type="entry name" value="PHD"/>
    <property type="match status" value="1"/>
</dbReference>
<proteinExistence type="predicted"/>
<feature type="compositionally biased region" description="Polar residues" evidence="5">
    <location>
        <begin position="95"/>
        <end position="109"/>
    </location>
</feature>
<dbReference type="InterPro" id="IPR019786">
    <property type="entry name" value="Zinc_finger_PHD-type_CS"/>
</dbReference>
<dbReference type="PANTHER" id="PTHR47793:SF1">
    <property type="entry name" value="HISTONE DEACETYLASE COMPLEX SUBUNIT CTI6"/>
    <property type="match status" value="1"/>
</dbReference>
<evidence type="ECO:0000313" key="8">
    <source>
        <dbReference type="Proteomes" id="UP000193560"/>
    </source>
</evidence>
<dbReference type="InterPro" id="IPR001965">
    <property type="entry name" value="Znf_PHD"/>
</dbReference>
<dbReference type="InterPro" id="IPR019787">
    <property type="entry name" value="Znf_PHD-finger"/>
</dbReference>
<accession>A0A1X2IDX8</accession>
<feature type="region of interest" description="Disordered" evidence="5">
    <location>
        <begin position="1"/>
        <end position="43"/>
    </location>
</feature>
<evidence type="ECO:0000259" key="6">
    <source>
        <dbReference type="PROSITE" id="PS50016"/>
    </source>
</evidence>
<reference evidence="7 8" key="1">
    <citation type="submission" date="2016-07" db="EMBL/GenBank/DDBJ databases">
        <title>Pervasive Adenine N6-methylation of Active Genes in Fungi.</title>
        <authorList>
            <consortium name="DOE Joint Genome Institute"/>
            <person name="Mondo S.J."/>
            <person name="Dannebaum R.O."/>
            <person name="Kuo R.C."/>
            <person name="Labutti K."/>
            <person name="Haridas S."/>
            <person name="Kuo A."/>
            <person name="Salamov A."/>
            <person name="Ahrendt S.R."/>
            <person name="Lipzen A."/>
            <person name="Sullivan W."/>
            <person name="Andreopoulos W.B."/>
            <person name="Clum A."/>
            <person name="Lindquist E."/>
            <person name="Daum C."/>
            <person name="Ramamoorthy G.K."/>
            <person name="Gryganskyi A."/>
            <person name="Culley D."/>
            <person name="Magnuson J.K."/>
            <person name="James T.Y."/>
            <person name="O'Malley M.A."/>
            <person name="Stajich J.E."/>
            <person name="Spatafora J.W."/>
            <person name="Visel A."/>
            <person name="Grigoriev I.V."/>
        </authorList>
    </citation>
    <scope>NUCLEOTIDE SEQUENCE [LARGE SCALE GENOMIC DNA]</scope>
    <source>
        <strain evidence="7 8">NRRL 1336</strain>
    </source>
</reference>
<dbReference type="EMBL" id="MCGE01000014">
    <property type="protein sequence ID" value="ORZ14726.1"/>
    <property type="molecule type" value="Genomic_DNA"/>
</dbReference>
<keyword evidence="8" id="KW-1185">Reference proteome</keyword>
<feature type="region of interest" description="Disordered" evidence="5">
    <location>
        <begin position="602"/>
        <end position="645"/>
    </location>
</feature>
<feature type="compositionally biased region" description="Polar residues" evidence="5">
    <location>
        <begin position="151"/>
        <end position="167"/>
    </location>
</feature>
<evidence type="ECO:0000256" key="1">
    <source>
        <dbReference type="ARBA" id="ARBA00022723"/>
    </source>
</evidence>
<dbReference type="InterPro" id="IPR011011">
    <property type="entry name" value="Znf_FYVE_PHD"/>
</dbReference>
<dbReference type="GO" id="GO:0008270">
    <property type="term" value="F:zinc ion binding"/>
    <property type="evidence" value="ECO:0007669"/>
    <property type="project" value="UniProtKB-KW"/>
</dbReference>
<dbReference type="Proteomes" id="UP000193560">
    <property type="component" value="Unassembled WGS sequence"/>
</dbReference>
<feature type="domain" description="PHD-type" evidence="6">
    <location>
        <begin position="43"/>
        <end position="91"/>
    </location>
</feature>
<protein>
    <recommendedName>
        <fullName evidence="6">PHD-type domain-containing protein</fullName>
    </recommendedName>
</protein>
<dbReference type="InterPro" id="IPR053051">
    <property type="entry name" value="HDAC_complex_subunit"/>
</dbReference>